<accession>A0A1F8GHT4</accession>
<keyword evidence="5" id="KW-0676">Redox-active center</keyword>
<dbReference type="PROSITE" id="PS00573">
    <property type="entry name" value="PYRIDINE_REDOX_2"/>
    <property type="match status" value="1"/>
</dbReference>
<feature type="domain" description="FAD/NAD(P)-binding" evidence="6">
    <location>
        <begin position="4"/>
        <end position="295"/>
    </location>
</feature>
<evidence type="ECO:0000259" key="6">
    <source>
        <dbReference type="Pfam" id="PF07992"/>
    </source>
</evidence>
<dbReference type="EMBL" id="MGKJ01000013">
    <property type="protein sequence ID" value="OGN24278.1"/>
    <property type="molecule type" value="Genomic_DNA"/>
</dbReference>
<keyword evidence="4" id="KW-1015">Disulfide bond</keyword>
<dbReference type="InterPro" id="IPR036188">
    <property type="entry name" value="FAD/NAD-bd_sf"/>
</dbReference>
<dbReference type="PRINTS" id="PR00368">
    <property type="entry name" value="FADPNR"/>
</dbReference>
<evidence type="ECO:0000256" key="3">
    <source>
        <dbReference type="ARBA" id="ARBA00023002"/>
    </source>
</evidence>
<evidence type="ECO:0000256" key="4">
    <source>
        <dbReference type="ARBA" id="ARBA00023157"/>
    </source>
</evidence>
<gene>
    <name evidence="7" type="ORF">A3A13_03825</name>
</gene>
<organism evidence="7 8">
    <name type="scientific">Candidatus Yanofskybacteria bacterium RIFCSPLOWO2_01_FULL_43_22</name>
    <dbReference type="NCBI Taxonomy" id="1802695"/>
    <lineage>
        <taxon>Bacteria</taxon>
        <taxon>Candidatus Yanofskyibacteriota</taxon>
    </lineage>
</organism>
<keyword evidence="1" id="KW-0285">Flavoprotein</keyword>
<evidence type="ECO:0000256" key="2">
    <source>
        <dbReference type="ARBA" id="ARBA00022827"/>
    </source>
</evidence>
<keyword evidence="2" id="KW-0274">FAD</keyword>
<proteinExistence type="predicted"/>
<dbReference type="Proteomes" id="UP000178911">
    <property type="component" value="Unassembled WGS sequence"/>
</dbReference>
<dbReference type="InterPro" id="IPR023753">
    <property type="entry name" value="FAD/NAD-binding_dom"/>
</dbReference>
<dbReference type="PRINTS" id="PR00469">
    <property type="entry name" value="PNDRDTASEII"/>
</dbReference>
<dbReference type="PANTHER" id="PTHR48105">
    <property type="entry name" value="THIOREDOXIN REDUCTASE 1-RELATED-RELATED"/>
    <property type="match status" value="1"/>
</dbReference>
<protein>
    <recommendedName>
        <fullName evidence="6">FAD/NAD(P)-binding domain-containing protein</fullName>
    </recommendedName>
</protein>
<reference evidence="7 8" key="1">
    <citation type="journal article" date="2016" name="Nat. Commun.">
        <title>Thousands of microbial genomes shed light on interconnected biogeochemical processes in an aquifer system.</title>
        <authorList>
            <person name="Anantharaman K."/>
            <person name="Brown C.T."/>
            <person name="Hug L.A."/>
            <person name="Sharon I."/>
            <person name="Castelle C.J."/>
            <person name="Probst A.J."/>
            <person name="Thomas B.C."/>
            <person name="Singh A."/>
            <person name="Wilkins M.J."/>
            <person name="Karaoz U."/>
            <person name="Brodie E.L."/>
            <person name="Williams K.H."/>
            <person name="Hubbard S.S."/>
            <person name="Banfield J.F."/>
        </authorList>
    </citation>
    <scope>NUCLEOTIDE SEQUENCE [LARGE SCALE GENOMIC DNA]</scope>
</reference>
<dbReference type="AlphaFoldDB" id="A0A1F8GHT4"/>
<dbReference type="InterPro" id="IPR008255">
    <property type="entry name" value="Pyr_nucl-diS_OxRdtase_2_AS"/>
</dbReference>
<dbReference type="SUPFAM" id="SSF51905">
    <property type="entry name" value="FAD/NAD(P)-binding domain"/>
    <property type="match status" value="2"/>
</dbReference>
<sequence length="311" mass="33349">MEKYDLIIIGGSAAATTAGIYAARRGLNFKIISKDLGGEVATSGEIGNWPGDGMTDGIALADKFRKHLEQYKVDIEEGVEVERVQKDESGTLLVKTKNGQNYNAKTVIVATGVHPRPLNVSGEREFRNKGVSYCTTCDGPLFGGKIVAVVGGGNSALESGLMLADIASKVYVINKNPGFKGDDMLIENLKKKQNVEIIYNANTTEIVGDQFVTGLRYNDNSPTGEGKPQELKIDGAFIHIGMIPNSEIVSEEVEKNKFGEIKVNANCETNISGLYAAGDVTDVPFKQIVIAAGQGCIATLSAVQYLNRLNI</sequence>
<name>A0A1F8GHT4_9BACT</name>
<dbReference type="STRING" id="1802695.A3A13_03825"/>
<dbReference type="GO" id="GO:0016668">
    <property type="term" value="F:oxidoreductase activity, acting on a sulfur group of donors, NAD(P) as acceptor"/>
    <property type="evidence" value="ECO:0007669"/>
    <property type="project" value="UniProtKB-ARBA"/>
</dbReference>
<evidence type="ECO:0000313" key="7">
    <source>
        <dbReference type="EMBL" id="OGN24278.1"/>
    </source>
</evidence>
<comment type="caution">
    <text evidence="7">The sequence shown here is derived from an EMBL/GenBank/DDBJ whole genome shotgun (WGS) entry which is preliminary data.</text>
</comment>
<keyword evidence="3" id="KW-0560">Oxidoreductase</keyword>
<dbReference type="InterPro" id="IPR050097">
    <property type="entry name" value="Ferredoxin-NADP_redctase_2"/>
</dbReference>
<evidence type="ECO:0000256" key="1">
    <source>
        <dbReference type="ARBA" id="ARBA00022630"/>
    </source>
</evidence>
<evidence type="ECO:0000313" key="8">
    <source>
        <dbReference type="Proteomes" id="UP000178911"/>
    </source>
</evidence>
<evidence type="ECO:0000256" key="5">
    <source>
        <dbReference type="ARBA" id="ARBA00023284"/>
    </source>
</evidence>
<dbReference type="Pfam" id="PF07992">
    <property type="entry name" value="Pyr_redox_2"/>
    <property type="match status" value="1"/>
</dbReference>
<dbReference type="Gene3D" id="3.50.50.60">
    <property type="entry name" value="FAD/NAD(P)-binding domain"/>
    <property type="match status" value="2"/>
</dbReference>